<comment type="caution">
    <text evidence="1">The sequence shown here is derived from an EMBL/GenBank/DDBJ whole genome shotgun (WGS) entry which is preliminary data.</text>
</comment>
<accession>A0ACB0K9B4</accession>
<reference evidence="1" key="1">
    <citation type="submission" date="2023-10" db="EMBL/GenBank/DDBJ databases">
        <authorList>
            <person name="Rodriguez Cubillos JULIANA M."/>
            <person name="De Vega J."/>
        </authorList>
    </citation>
    <scope>NUCLEOTIDE SEQUENCE</scope>
</reference>
<sequence length="266" mass="30904">MEKTRGVRKGAWTYEEDKLLKDCINKYGEGKWHLVPQRAGLNRCRKSCRLRWLNYLNPTINRESFSEDEVDMMLRLHKLLGNRWSLIAARLPGRTANDVKNYWHTHLRKKVVPRKIEEKKKPIEITIKAHEIIKPQPRTFSSHSLWLNGKHNNFAKPPIVTVSTKDFPVAKDSDKECTMLPINGDGDSAAQPYAENSTMSTMWWDSLLNVSNDKIGSCSLLQEKEYSNLEFENVENFLNEDSNINVSECYWESNICEFDSLLDILN</sequence>
<protein>
    <submittedName>
        <fullName evidence="1">Uncharacterized protein</fullName>
    </submittedName>
</protein>
<organism evidence="1 2">
    <name type="scientific">Trifolium pratense</name>
    <name type="common">Red clover</name>
    <dbReference type="NCBI Taxonomy" id="57577"/>
    <lineage>
        <taxon>Eukaryota</taxon>
        <taxon>Viridiplantae</taxon>
        <taxon>Streptophyta</taxon>
        <taxon>Embryophyta</taxon>
        <taxon>Tracheophyta</taxon>
        <taxon>Spermatophyta</taxon>
        <taxon>Magnoliopsida</taxon>
        <taxon>eudicotyledons</taxon>
        <taxon>Gunneridae</taxon>
        <taxon>Pentapetalae</taxon>
        <taxon>rosids</taxon>
        <taxon>fabids</taxon>
        <taxon>Fabales</taxon>
        <taxon>Fabaceae</taxon>
        <taxon>Papilionoideae</taxon>
        <taxon>50 kb inversion clade</taxon>
        <taxon>NPAAA clade</taxon>
        <taxon>Hologalegina</taxon>
        <taxon>IRL clade</taxon>
        <taxon>Trifolieae</taxon>
        <taxon>Trifolium</taxon>
    </lineage>
</organism>
<dbReference type="EMBL" id="CASHSV030000206">
    <property type="protein sequence ID" value="CAJ2653106.1"/>
    <property type="molecule type" value="Genomic_DNA"/>
</dbReference>
<proteinExistence type="predicted"/>
<name>A0ACB0K9B4_TRIPR</name>
<evidence type="ECO:0000313" key="1">
    <source>
        <dbReference type="EMBL" id="CAJ2653106.1"/>
    </source>
</evidence>
<dbReference type="Proteomes" id="UP001177021">
    <property type="component" value="Unassembled WGS sequence"/>
</dbReference>
<keyword evidence="2" id="KW-1185">Reference proteome</keyword>
<evidence type="ECO:0000313" key="2">
    <source>
        <dbReference type="Proteomes" id="UP001177021"/>
    </source>
</evidence>
<gene>
    <name evidence="1" type="ORF">MILVUS5_LOCUS20498</name>
</gene>